<feature type="region of interest" description="Disordered" evidence="1">
    <location>
        <begin position="1"/>
        <end position="21"/>
    </location>
</feature>
<dbReference type="Proteomes" id="UP000250140">
    <property type="component" value="Unassembled WGS sequence"/>
</dbReference>
<evidence type="ECO:0000313" key="3">
    <source>
        <dbReference type="Proteomes" id="UP000250140"/>
    </source>
</evidence>
<protein>
    <submittedName>
        <fullName evidence="2">Uncharacterized protein</fullName>
    </submittedName>
</protein>
<dbReference type="EMBL" id="KV750818">
    <property type="protein sequence ID" value="OCL03077.1"/>
    <property type="molecule type" value="Genomic_DNA"/>
</dbReference>
<evidence type="ECO:0000313" key="2">
    <source>
        <dbReference type="EMBL" id="OCL03077.1"/>
    </source>
</evidence>
<organism evidence="2 3">
    <name type="scientific">Glonium stellatum</name>
    <dbReference type="NCBI Taxonomy" id="574774"/>
    <lineage>
        <taxon>Eukaryota</taxon>
        <taxon>Fungi</taxon>
        <taxon>Dikarya</taxon>
        <taxon>Ascomycota</taxon>
        <taxon>Pezizomycotina</taxon>
        <taxon>Dothideomycetes</taxon>
        <taxon>Pleosporomycetidae</taxon>
        <taxon>Gloniales</taxon>
        <taxon>Gloniaceae</taxon>
        <taxon>Glonium</taxon>
    </lineage>
</organism>
<keyword evidence="3" id="KW-1185">Reference proteome</keyword>
<feature type="compositionally biased region" description="Basic and acidic residues" evidence="1">
    <location>
        <begin position="12"/>
        <end position="21"/>
    </location>
</feature>
<reference evidence="2 3" key="1">
    <citation type="journal article" date="2016" name="Nat. Commun.">
        <title>Ectomycorrhizal ecology is imprinted in the genome of the dominant symbiotic fungus Cenococcum geophilum.</title>
        <authorList>
            <consortium name="DOE Joint Genome Institute"/>
            <person name="Peter M."/>
            <person name="Kohler A."/>
            <person name="Ohm R.A."/>
            <person name="Kuo A."/>
            <person name="Krutzmann J."/>
            <person name="Morin E."/>
            <person name="Arend M."/>
            <person name="Barry K.W."/>
            <person name="Binder M."/>
            <person name="Choi C."/>
            <person name="Clum A."/>
            <person name="Copeland A."/>
            <person name="Grisel N."/>
            <person name="Haridas S."/>
            <person name="Kipfer T."/>
            <person name="LaButti K."/>
            <person name="Lindquist E."/>
            <person name="Lipzen A."/>
            <person name="Maire R."/>
            <person name="Meier B."/>
            <person name="Mihaltcheva S."/>
            <person name="Molinier V."/>
            <person name="Murat C."/>
            <person name="Poggeler S."/>
            <person name="Quandt C.A."/>
            <person name="Sperisen C."/>
            <person name="Tritt A."/>
            <person name="Tisserant E."/>
            <person name="Crous P.W."/>
            <person name="Henrissat B."/>
            <person name="Nehls U."/>
            <person name="Egli S."/>
            <person name="Spatafora J.W."/>
            <person name="Grigoriev I.V."/>
            <person name="Martin F.M."/>
        </authorList>
    </citation>
    <scope>NUCLEOTIDE SEQUENCE [LARGE SCALE GENOMIC DNA]</scope>
    <source>
        <strain evidence="2 3">CBS 207.34</strain>
    </source>
</reference>
<gene>
    <name evidence="2" type="ORF">AOQ84DRAFT_368676</name>
</gene>
<evidence type="ECO:0000256" key="1">
    <source>
        <dbReference type="SAM" id="MobiDB-lite"/>
    </source>
</evidence>
<name>A0A8E2JN09_9PEZI</name>
<proteinExistence type="predicted"/>
<accession>A0A8E2JN09</accession>
<sequence>MAHAPSYLARPGYDEPHRRRDSFEGVTGVRTYRRTYHRDDDCLDKNARHGETPSDEETDPVIGYLISLDKDSKTGRHVVCFNFVGWLGTLLESSPLIKPRTIYFTHDVGLRKKKELTLKVAPASEAPRRTSMQRCIHSRLPRRRMILDPATLAGFKETSSVDAVYRSFQIPDDCKGPAGSDCVRLDWSSKGAAFAISGGRWLGIRVTKFGCEIGAIGKL</sequence>
<dbReference type="AlphaFoldDB" id="A0A8E2JN09"/>